<name>Q9N4Q9_CAEEL</name>
<proteinExistence type="predicted"/>
<organism evidence="2 3">
    <name type="scientific">Caenorhabditis elegans</name>
    <dbReference type="NCBI Taxonomy" id="6239"/>
    <lineage>
        <taxon>Eukaryota</taxon>
        <taxon>Metazoa</taxon>
        <taxon>Ecdysozoa</taxon>
        <taxon>Nematoda</taxon>
        <taxon>Chromadorea</taxon>
        <taxon>Rhabditida</taxon>
        <taxon>Rhabditina</taxon>
        <taxon>Rhabditomorpha</taxon>
        <taxon>Rhabditoidea</taxon>
        <taxon>Rhabditidae</taxon>
        <taxon>Peloderinae</taxon>
        <taxon>Caenorhabditis</taxon>
    </lineage>
</organism>
<feature type="compositionally biased region" description="Basic residues" evidence="1">
    <location>
        <begin position="154"/>
        <end position="165"/>
    </location>
</feature>
<dbReference type="STRING" id="6239.Y5H2B.3.1"/>
<dbReference type="KEGG" id="cel:CELE_Y5H2B.3"/>
<dbReference type="RefSeq" id="NP_503595.1">
    <property type="nucleotide sequence ID" value="NM_071194.1"/>
</dbReference>
<dbReference type="WormBase" id="Y5H2B.3">
    <property type="protein sequence ID" value="CE21320"/>
    <property type="gene ID" value="WBGene00021165"/>
</dbReference>
<dbReference type="PaxDb" id="6239-Y5H2B.3"/>
<dbReference type="EMBL" id="BX284605">
    <property type="protein sequence ID" value="CCD67434.1"/>
    <property type="molecule type" value="Genomic_DNA"/>
</dbReference>
<evidence type="ECO:0000313" key="3">
    <source>
        <dbReference type="Proteomes" id="UP000001940"/>
    </source>
</evidence>
<dbReference type="SMR" id="Q9N4Q9"/>
<dbReference type="Proteomes" id="UP000001940">
    <property type="component" value="Chromosome V"/>
</dbReference>
<keyword evidence="3" id="KW-1185">Reference proteome</keyword>
<evidence type="ECO:0000313" key="2">
    <source>
        <dbReference type="EMBL" id="CCD67434.1"/>
    </source>
</evidence>
<dbReference type="AGR" id="WB:WBGene00021165"/>
<gene>
    <name evidence="2" type="ORF">CELE_Y5H2B.3</name>
    <name evidence="2 4" type="ORF">Y5H2B.3</name>
</gene>
<feature type="compositionally biased region" description="Basic and acidic residues" evidence="1">
    <location>
        <begin position="82"/>
        <end position="146"/>
    </location>
</feature>
<dbReference type="InParanoid" id="Q9N4Q9"/>
<evidence type="ECO:0000313" key="4">
    <source>
        <dbReference type="WormBase" id="Y5H2B.3"/>
    </source>
</evidence>
<dbReference type="Bgee" id="WBGene00021165">
    <property type="expression patterns" value="Expressed in embryo and 2 other cell types or tissues"/>
</dbReference>
<dbReference type="FunCoup" id="Q9N4Q9">
    <property type="interactions" value="177"/>
</dbReference>
<dbReference type="GeneID" id="189362"/>
<evidence type="ECO:0000256" key="1">
    <source>
        <dbReference type="SAM" id="MobiDB-lite"/>
    </source>
</evidence>
<accession>Q9N4Q9</accession>
<dbReference type="AlphaFoldDB" id="Q9N4Q9"/>
<dbReference type="OMA" id="MKISCKR"/>
<dbReference type="eggNOG" id="ENOG502R99H">
    <property type="taxonomic scope" value="Eukaryota"/>
</dbReference>
<dbReference type="CTD" id="189362"/>
<reference evidence="2 3" key="1">
    <citation type="journal article" date="1998" name="Science">
        <title>Genome sequence of the nematode C. elegans: a platform for investigating biology.</title>
        <authorList>
            <consortium name="The C. elegans sequencing consortium"/>
            <person name="Sulson J.E."/>
            <person name="Waterston R."/>
        </authorList>
    </citation>
    <scope>NUCLEOTIDE SEQUENCE [LARGE SCALE GENOMIC DNA]</scope>
    <source>
        <strain evidence="2 3">Bristol N2</strain>
    </source>
</reference>
<dbReference type="UCSC" id="Y5H2B.3">
    <property type="organism name" value="c. elegans"/>
</dbReference>
<protein>
    <submittedName>
        <fullName evidence="2">DUF2250 domain-containing protein</fullName>
    </submittedName>
</protein>
<dbReference type="HOGENOM" id="CLU_129474_0_0_1"/>
<sequence length="182" mass="20881">MAYFNGKYLKDLMAKILRGEESINSADAVEILHIPLKLALEIGVIDSMEGLDPYGEMKISCKRILKKLERKKKALANQKVTDPAKKEHKEHEQEAKDLIKKEKSEQKKEAKEQVNKEKSEEKKKESVKRKSSEKLEAPSKKAKNSEDQENQVAIKKKVTPPKTKHTALFKKCMAMRAKNFAY</sequence>
<feature type="region of interest" description="Disordered" evidence="1">
    <location>
        <begin position="73"/>
        <end position="165"/>
    </location>
</feature>